<feature type="domain" description="Protein kinase" evidence="10">
    <location>
        <begin position="397"/>
        <end position="711"/>
    </location>
</feature>
<evidence type="ECO:0000313" key="12">
    <source>
        <dbReference type="Proteomes" id="UP000530660"/>
    </source>
</evidence>
<evidence type="ECO:0000256" key="3">
    <source>
        <dbReference type="ARBA" id="ARBA00022741"/>
    </source>
</evidence>
<dbReference type="Gene3D" id="1.20.58.80">
    <property type="entry name" value="Phosphotransferase system, lactose/cellobiose-type IIA subunit"/>
    <property type="match status" value="1"/>
</dbReference>
<evidence type="ECO:0000256" key="6">
    <source>
        <dbReference type="ARBA" id="ARBA00047899"/>
    </source>
</evidence>
<feature type="binding site" evidence="8">
    <location>
        <position position="424"/>
    </location>
    <ligand>
        <name>ATP</name>
        <dbReference type="ChEBI" id="CHEBI:30616"/>
    </ligand>
</feature>
<dbReference type="AlphaFoldDB" id="A0A7J7ICP5"/>
<accession>A0A7J7ICP5</accession>
<evidence type="ECO:0000256" key="8">
    <source>
        <dbReference type="PROSITE-ProRule" id="PRU10141"/>
    </source>
</evidence>
<evidence type="ECO:0000256" key="2">
    <source>
        <dbReference type="ARBA" id="ARBA00022679"/>
    </source>
</evidence>
<keyword evidence="3 8" id="KW-0547">Nucleotide-binding</keyword>
<evidence type="ECO:0000256" key="1">
    <source>
        <dbReference type="ARBA" id="ARBA00022527"/>
    </source>
</evidence>
<evidence type="ECO:0000256" key="9">
    <source>
        <dbReference type="SAM" id="MobiDB-lite"/>
    </source>
</evidence>
<dbReference type="PROSITE" id="PS00107">
    <property type="entry name" value="PROTEIN_KINASE_ATP"/>
    <property type="match status" value="1"/>
</dbReference>
<dbReference type="InterPro" id="IPR011009">
    <property type="entry name" value="Kinase-like_dom_sf"/>
</dbReference>
<evidence type="ECO:0000256" key="5">
    <source>
        <dbReference type="ARBA" id="ARBA00022840"/>
    </source>
</evidence>
<dbReference type="SMART" id="SM00220">
    <property type="entry name" value="S_TKc"/>
    <property type="match status" value="1"/>
</dbReference>
<dbReference type="PROSITE" id="PS00108">
    <property type="entry name" value="PROTEIN_KINASE_ST"/>
    <property type="match status" value="1"/>
</dbReference>
<keyword evidence="1" id="KW-0723">Serine/threonine-protein kinase</keyword>
<dbReference type="EMBL" id="VWRR01000020">
    <property type="protein sequence ID" value="KAF6000444.1"/>
    <property type="molecule type" value="Genomic_DNA"/>
</dbReference>
<gene>
    <name evidence="11" type="ORF">F1559_001855</name>
</gene>
<comment type="catalytic activity">
    <reaction evidence="7">
        <text>L-seryl-[protein] + ATP = O-phospho-L-seryl-[protein] + ADP + H(+)</text>
        <dbReference type="Rhea" id="RHEA:17989"/>
        <dbReference type="Rhea" id="RHEA-COMP:9863"/>
        <dbReference type="Rhea" id="RHEA-COMP:11604"/>
        <dbReference type="ChEBI" id="CHEBI:15378"/>
        <dbReference type="ChEBI" id="CHEBI:29999"/>
        <dbReference type="ChEBI" id="CHEBI:30616"/>
        <dbReference type="ChEBI" id="CHEBI:83421"/>
        <dbReference type="ChEBI" id="CHEBI:456216"/>
        <dbReference type="EC" id="2.7.11.1"/>
    </reaction>
</comment>
<organism evidence="11 12">
    <name type="scientific">Cyanidiococcus yangmingshanensis</name>
    <dbReference type="NCBI Taxonomy" id="2690220"/>
    <lineage>
        <taxon>Eukaryota</taxon>
        <taxon>Rhodophyta</taxon>
        <taxon>Bangiophyceae</taxon>
        <taxon>Cyanidiales</taxon>
        <taxon>Cyanidiaceae</taxon>
        <taxon>Cyanidiococcus</taxon>
    </lineage>
</organism>
<protein>
    <recommendedName>
        <fullName evidence="10">Protein kinase domain-containing protein</fullName>
    </recommendedName>
</protein>
<dbReference type="OrthoDB" id="339325at2759"/>
<reference evidence="11 12" key="1">
    <citation type="journal article" date="2020" name="J. Phycol.">
        <title>Comparative genome analysis reveals Cyanidiococcus gen. nov., a new extremophilic red algal genus sister to Cyanidioschyzon (Cyanidioschyzonaceae, Rhodophyta).</title>
        <authorList>
            <person name="Liu S.-L."/>
            <person name="Chiang Y.-R."/>
            <person name="Yoon H.S."/>
            <person name="Fu H.-Y."/>
        </authorList>
    </citation>
    <scope>NUCLEOTIDE SEQUENCE [LARGE SCALE GENOMIC DNA]</scope>
    <source>
        <strain evidence="11 12">THAL066</strain>
    </source>
</reference>
<dbReference type="InterPro" id="IPR017441">
    <property type="entry name" value="Protein_kinase_ATP_BS"/>
</dbReference>
<dbReference type="SUPFAM" id="SSF56112">
    <property type="entry name" value="Protein kinase-like (PK-like)"/>
    <property type="match status" value="1"/>
</dbReference>
<dbReference type="Pfam" id="PF07714">
    <property type="entry name" value="PK_Tyr_Ser-Thr"/>
    <property type="match status" value="1"/>
</dbReference>
<dbReference type="Gene3D" id="3.30.200.20">
    <property type="entry name" value="Phosphorylase Kinase, domain 1"/>
    <property type="match status" value="1"/>
</dbReference>
<dbReference type="CDD" id="cd13999">
    <property type="entry name" value="STKc_MAP3K-like"/>
    <property type="match status" value="1"/>
</dbReference>
<evidence type="ECO:0000259" key="10">
    <source>
        <dbReference type="PROSITE" id="PS50011"/>
    </source>
</evidence>
<dbReference type="GO" id="GO:0004674">
    <property type="term" value="F:protein serine/threonine kinase activity"/>
    <property type="evidence" value="ECO:0007669"/>
    <property type="project" value="UniProtKB-KW"/>
</dbReference>
<sequence length="746" mass="82660">MLPTEQGVALTKNLSGLVMDYVFQLAGEALTANPAVPLHRYVLAAQRLLIEADRQGASGDLLKRSVLLVRFVRLVTKTLPQHPAWSLESNRALRDGLRDDAKRVLADLEQLRVDLAAQWSANAEVQSSTAGDSSDVIGSASLIDSMSQRQDPEQEPNRNRDAPHATTVRPPKDVFERSTQPLLLPEHSVNHPGQDSRVHQPAMAQNVNWLESPAGQAYIEECLRGLMAGSRFIRDMFCETWHSDPSERKRRMVLYLLEHANIPVHRATLAVADLVLNEYLLISGQESTLGGEEASQAPECADQPCPLASGTRAVPADQQQPNRPRMPAVSAMPGVELPKERRLLQPDAKQSIERTLRSLQKMELMTDADGPEQATSSDDGDFGAAWHSQWCVDFQTLIIGPKIGSGGYGEVFVGRFRDQLVAIKHLQPVDGVYSPEMLRSFRDEMMLMSRLSHPNIVRFIGACINPPNLCILSEYVHGGTLYRLLQKRRRKRLDPSTGEPTGEMVVTEHLPWCGVLRIALGIARGMRYLHAQKPIVVHRDLKSPNCLVFSASSPVLDDISVEHSVDAQPSPRAGSLPQYGGPIRANEDFSEADAKLIDFGLSRTQLKSYISTGIAGTPEWMAPEVIRQDKVSESADVFSFGVILWELVTGRKPWEHLTQTQVVYRVGYLEEVLQLPPEAHPRLRALNTAACQMNPMRRPKFADIVIELEHLCRESGVSTETGEALVGCRHEQQTRTGYHESAAAGP</sequence>
<dbReference type="PROSITE" id="PS50011">
    <property type="entry name" value="PROTEIN_KINASE_DOM"/>
    <property type="match status" value="1"/>
</dbReference>
<keyword evidence="2" id="KW-0808">Transferase</keyword>
<comment type="catalytic activity">
    <reaction evidence="6">
        <text>L-threonyl-[protein] + ATP = O-phospho-L-threonyl-[protein] + ADP + H(+)</text>
        <dbReference type="Rhea" id="RHEA:46608"/>
        <dbReference type="Rhea" id="RHEA-COMP:11060"/>
        <dbReference type="Rhea" id="RHEA-COMP:11605"/>
        <dbReference type="ChEBI" id="CHEBI:15378"/>
        <dbReference type="ChEBI" id="CHEBI:30013"/>
        <dbReference type="ChEBI" id="CHEBI:30616"/>
        <dbReference type="ChEBI" id="CHEBI:61977"/>
        <dbReference type="ChEBI" id="CHEBI:456216"/>
        <dbReference type="EC" id="2.7.11.1"/>
    </reaction>
</comment>
<proteinExistence type="predicted"/>
<dbReference type="InterPro" id="IPR001245">
    <property type="entry name" value="Ser-Thr/Tyr_kinase_cat_dom"/>
</dbReference>
<dbReference type="Proteomes" id="UP000530660">
    <property type="component" value="Unassembled WGS sequence"/>
</dbReference>
<dbReference type="InterPro" id="IPR008271">
    <property type="entry name" value="Ser/Thr_kinase_AS"/>
</dbReference>
<evidence type="ECO:0000256" key="4">
    <source>
        <dbReference type="ARBA" id="ARBA00022777"/>
    </source>
</evidence>
<dbReference type="InterPro" id="IPR000719">
    <property type="entry name" value="Prot_kinase_dom"/>
</dbReference>
<dbReference type="PANTHER" id="PTHR44329:SF298">
    <property type="entry name" value="MIXED LINEAGE KINASE DOMAIN-LIKE PROTEIN"/>
    <property type="match status" value="1"/>
</dbReference>
<evidence type="ECO:0000256" key="7">
    <source>
        <dbReference type="ARBA" id="ARBA00048679"/>
    </source>
</evidence>
<dbReference type="GO" id="GO:0005524">
    <property type="term" value="F:ATP binding"/>
    <property type="evidence" value="ECO:0007669"/>
    <property type="project" value="UniProtKB-UniRule"/>
</dbReference>
<comment type="caution">
    <text evidence="11">The sequence shown here is derived from an EMBL/GenBank/DDBJ whole genome shotgun (WGS) entry which is preliminary data.</text>
</comment>
<name>A0A7J7ICP5_9RHOD</name>
<keyword evidence="5 8" id="KW-0067">ATP-binding</keyword>
<feature type="compositionally biased region" description="Basic and acidic residues" evidence="9">
    <location>
        <begin position="150"/>
        <end position="163"/>
    </location>
</feature>
<dbReference type="FunFam" id="3.30.200.20:FF:000034">
    <property type="entry name" value="Kinase suppressor of Ras 1"/>
    <property type="match status" value="1"/>
</dbReference>
<dbReference type="InterPro" id="IPR051681">
    <property type="entry name" value="Ser/Thr_Kinases-Pseudokinases"/>
</dbReference>
<dbReference type="PANTHER" id="PTHR44329">
    <property type="entry name" value="SERINE/THREONINE-PROTEIN KINASE TNNI3K-RELATED"/>
    <property type="match status" value="1"/>
</dbReference>
<evidence type="ECO:0000313" key="11">
    <source>
        <dbReference type="EMBL" id="KAF6000444.1"/>
    </source>
</evidence>
<feature type="region of interest" description="Disordered" evidence="9">
    <location>
        <begin position="145"/>
        <end position="174"/>
    </location>
</feature>
<keyword evidence="12" id="KW-1185">Reference proteome</keyword>
<dbReference type="Gene3D" id="1.10.510.10">
    <property type="entry name" value="Transferase(Phosphotransferase) domain 1"/>
    <property type="match status" value="1"/>
</dbReference>
<keyword evidence="4" id="KW-0418">Kinase</keyword>